<gene>
    <name evidence="1" type="ordered locus">Metfor_2762</name>
</gene>
<evidence type="ECO:0000313" key="2">
    <source>
        <dbReference type="Proteomes" id="UP000010824"/>
    </source>
</evidence>
<dbReference type="STRING" id="593750.Metfor_2762"/>
<keyword evidence="2" id="KW-1185">Reference proteome</keyword>
<evidence type="ECO:0000313" key="1">
    <source>
        <dbReference type="EMBL" id="AGB03745.1"/>
    </source>
</evidence>
<dbReference type="AlphaFoldDB" id="L0HI99"/>
<sequence length="49" mass="5622">MTGSVGELPHPGVHLVHDDRWSGEIPGRLRNKLAGFERTIGKFRQRRWA</sequence>
<name>L0HI99_METFS</name>
<dbReference type="Proteomes" id="UP000010824">
    <property type="component" value="Chromosome"/>
</dbReference>
<accession>L0HI99</accession>
<organism evidence="1 2">
    <name type="scientific">Methanoregula formicica (strain DSM 22288 / NBRC 105244 / SMSP)</name>
    <dbReference type="NCBI Taxonomy" id="593750"/>
    <lineage>
        <taxon>Archaea</taxon>
        <taxon>Methanobacteriati</taxon>
        <taxon>Methanobacteriota</taxon>
        <taxon>Stenosarchaea group</taxon>
        <taxon>Methanomicrobia</taxon>
        <taxon>Methanomicrobiales</taxon>
        <taxon>Methanoregulaceae</taxon>
        <taxon>Methanoregula</taxon>
    </lineage>
</organism>
<dbReference type="KEGG" id="mfo:Metfor_2762"/>
<dbReference type="HOGENOM" id="CLU_3130836_0_0_2"/>
<dbReference type="InParanoid" id="L0HI99"/>
<proteinExistence type="predicted"/>
<dbReference type="GeneID" id="43503289"/>
<reference evidence="2" key="1">
    <citation type="submission" date="2011-12" db="EMBL/GenBank/DDBJ databases">
        <title>Complete sequence of Methanoregula formicicum SMSP.</title>
        <authorList>
            <person name="Lucas S."/>
            <person name="Han J."/>
            <person name="Lapidus A."/>
            <person name="Cheng J.-F."/>
            <person name="Goodwin L."/>
            <person name="Pitluck S."/>
            <person name="Peters L."/>
            <person name="Ovchinnikova G."/>
            <person name="Teshima H."/>
            <person name="Detter J.C."/>
            <person name="Han C."/>
            <person name="Tapia R."/>
            <person name="Land M."/>
            <person name="Hauser L."/>
            <person name="Kyrpides N."/>
            <person name="Ivanova N."/>
            <person name="Pagani I."/>
            <person name="Imachi H."/>
            <person name="Tamaki H."/>
            <person name="Sekiguchi Y."/>
            <person name="Kamagata Y."/>
            <person name="Cadillo-Quiroz H."/>
            <person name="Zinder S."/>
            <person name="Liu W.-T."/>
            <person name="Woyke T."/>
        </authorList>
    </citation>
    <scope>NUCLEOTIDE SEQUENCE [LARGE SCALE GENOMIC DNA]</scope>
    <source>
        <strain evidence="2">DSM 22288 / NBRC 105244 / SMSP</strain>
    </source>
</reference>
<protein>
    <submittedName>
        <fullName evidence="1">Uncharacterized protein</fullName>
    </submittedName>
</protein>
<dbReference type="RefSeq" id="WP_015286707.1">
    <property type="nucleotide sequence ID" value="NC_019943.1"/>
</dbReference>
<reference evidence="1 2" key="2">
    <citation type="journal article" date="2014" name="Genome Announc.">
        <title>Complete Genome Sequence of Methanoregula formicica SMSPT, a Mesophilic Hydrogenotrophic Methanogen Isolated from a Methanogenic Upflow Anaerobic Sludge Blanket Reactor.</title>
        <authorList>
            <person name="Yamamoto K."/>
            <person name="Tamaki H."/>
            <person name="Cadillo-Quiroz H."/>
            <person name="Imachi H."/>
            <person name="Kyrpides N."/>
            <person name="Woyke T."/>
            <person name="Goodwin L."/>
            <person name="Zinder S.H."/>
            <person name="Kamagata Y."/>
            <person name="Liu W.T."/>
        </authorList>
    </citation>
    <scope>NUCLEOTIDE SEQUENCE [LARGE SCALE GENOMIC DNA]</scope>
    <source>
        <strain evidence="2">DSM 22288 / NBRC 105244 / SMSP</strain>
    </source>
</reference>
<dbReference type="EMBL" id="CP003167">
    <property type="protein sequence ID" value="AGB03745.1"/>
    <property type="molecule type" value="Genomic_DNA"/>
</dbReference>